<proteinExistence type="predicted"/>
<comment type="caution">
    <text evidence="1">The sequence shown here is derived from an EMBL/GenBank/DDBJ whole genome shotgun (WGS) entry which is preliminary data.</text>
</comment>
<dbReference type="AlphaFoldDB" id="A0A4Y7SKZ5"/>
<evidence type="ECO:0000313" key="2">
    <source>
        <dbReference type="Proteomes" id="UP000298030"/>
    </source>
</evidence>
<keyword evidence="2" id="KW-1185">Reference proteome</keyword>
<organism evidence="1 2">
    <name type="scientific">Coprinellus micaceus</name>
    <name type="common">Glistening ink-cap mushroom</name>
    <name type="synonym">Coprinus micaceus</name>
    <dbReference type="NCBI Taxonomy" id="71717"/>
    <lineage>
        <taxon>Eukaryota</taxon>
        <taxon>Fungi</taxon>
        <taxon>Dikarya</taxon>
        <taxon>Basidiomycota</taxon>
        <taxon>Agaricomycotina</taxon>
        <taxon>Agaricomycetes</taxon>
        <taxon>Agaricomycetidae</taxon>
        <taxon>Agaricales</taxon>
        <taxon>Agaricineae</taxon>
        <taxon>Psathyrellaceae</taxon>
        <taxon>Coprinellus</taxon>
    </lineage>
</organism>
<dbReference type="EMBL" id="QPFP01000090">
    <property type="protein sequence ID" value="TEB22516.1"/>
    <property type="molecule type" value="Genomic_DNA"/>
</dbReference>
<evidence type="ECO:0000313" key="1">
    <source>
        <dbReference type="EMBL" id="TEB22516.1"/>
    </source>
</evidence>
<gene>
    <name evidence="1" type="ORF">FA13DRAFT_1798806</name>
</gene>
<name>A0A4Y7SKZ5_COPMI</name>
<accession>A0A4Y7SKZ5</accession>
<dbReference type="OrthoDB" id="2979468at2759"/>
<reference evidence="1 2" key="1">
    <citation type="journal article" date="2019" name="Nat. Ecol. Evol.">
        <title>Megaphylogeny resolves global patterns of mushroom evolution.</title>
        <authorList>
            <person name="Varga T."/>
            <person name="Krizsan K."/>
            <person name="Foldi C."/>
            <person name="Dima B."/>
            <person name="Sanchez-Garcia M."/>
            <person name="Sanchez-Ramirez S."/>
            <person name="Szollosi G.J."/>
            <person name="Szarkandi J.G."/>
            <person name="Papp V."/>
            <person name="Albert L."/>
            <person name="Andreopoulos W."/>
            <person name="Angelini C."/>
            <person name="Antonin V."/>
            <person name="Barry K.W."/>
            <person name="Bougher N.L."/>
            <person name="Buchanan P."/>
            <person name="Buyck B."/>
            <person name="Bense V."/>
            <person name="Catcheside P."/>
            <person name="Chovatia M."/>
            <person name="Cooper J."/>
            <person name="Damon W."/>
            <person name="Desjardin D."/>
            <person name="Finy P."/>
            <person name="Geml J."/>
            <person name="Haridas S."/>
            <person name="Hughes K."/>
            <person name="Justo A."/>
            <person name="Karasinski D."/>
            <person name="Kautmanova I."/>
            <person name="Kiss B."/>
            <person name="Kocsube S."/>
            <person name="Kotiranta H."/>
            <person name="LaButti K.M."/>
            <person name="Lechner B.E."/>
            <person name="Liimatainen K."/>
            <person name="Lipzen A."/>
            <person name="Lukacs Z."/>
            <person name="Mihaltcheva S."/>
            <person name="Morgado L.N."/>
            <person name="Niskanen T."/>
            <person name="Noordeloos M.E."/>
            <person name="Ohm R.A."/>
            <person name="Ortiz-Santana B."/>
            <person name="Ovrebo C."/>
            <person name="Racz N."/>
            <person name="Riley R."/>
            <person name="Savchenko A."/>
            <person name="Shiryaev A."/>
            <person name="Soop K."/>
            <person name="Spirin V."/>
            <person name="Szebenyi C."/>
            <person name="Tomsovsky M."/>
            <person name="Tulloss R.E."/>
            <person name="Uehling J."/>
            <person name="Grigoriev I.V."/>
            <person name="Vagvolgyi C."/>
            <person name="Papp T."/>
            <person name="Martin F.M."/>
            <person name="Miettinen O."/>
            <person name="Hibbett D.S."/>
            <person name="Nagy L.G."/>
        </authorList>
    </citation>
    <scope>NUCLEOTIDE SEQUENCE [LARGE SCALE GENOMIC DNA]</scope>
    <source>
        <strain evidence="1 2">FP101781</strain>
    </source>
</reference>
<dbReference type="Proteomes" id="UP000298030">
    <property type="component" value="Unassembled WGS sequence"/>
</dbReference>
<protein>
    <submittedName>
        <fullName evidence="1">Uncharacterized protein</fullName>
    </submittedName>
</protein>
<sequence>MSGSVSSGFSSLNLTPIDTRTSLATTISQNDLESDLLSKLHDVNSALITTAHSLCKRIRYNHILVSVDRKTALFTQPLPKNAVDRDPPTLLTQIVFEAIFAKWAAFILGYADDTIDESGTSDASAWQRTLRELESCPPNSEKWFASIMGCIHDVMVIAGWSFKKSDDRVPLTPVIGAIQTLRKALDDISSYSQDVSVHLPRPGSAFSSMPDVMVDAYAPAKRSIFGIKKRPSANDRIVATVGLGLLSRMERLAPRAPPLAPPKVVLERTFLDAFSSSPDLEEQAVRIRVGGGRSAAIAPVKVRVGG</sequence>